<evidence type="ECO:0000313" key="2">
    <source>
        <dbReference type="Proteomes" id="UP000178776"/>
    </source>
</evidence>
<sequence length="67" mass="7633">MGKDGNYIEGKVLTPAVTKEVTVNLPKRLPRIIPNDYKNSEDVMCLVIKGLEDVELKYSKSYDCEDR</sequence>
<protein>
    <submittedName>
        <fullName evidence="1">Uncharacterized protein</fullName>
    </submittedName>
</protein>
<evidence type="ECO:0000313" key="1">
    <source>
        <dbReference type="EMBL" id="AOZ49055.1"/>
    </source>
</evidence>
<proteinExistence type="predicted"/>
<gene>
    <name evidence="1" type="ORF">BKX93_02910</name>
</gene>
<name>A0A1D9LCT3_9NEIS</name>
<reference evidence="1 2" key="1">
    <citation type="submission" date="2016-10" db="EMBL/GenBank/DDBJ databases">
        <title>Chromobacterium muskegensis sp. nov., an insecticidal bacterium isolated from Sphagnum bogs.</title>
        <authorList>
            <person name="Sparks M.E."/>
            <person name="Blackburn M.B."/>
            <person name="Gundersen-Rindal D.E."/>
            <person name="Mitchell A."/>
            <person name="Farrar R."/>
            <person name="Kuhar D."/>
        </authorList>
    </citation>
    <scope>NUCLEOTIDE SEQUENCE [LARGE SCALE GENOMIC DNA]</scope>
    <source>
        <strain evidence="1 2">21-1</strain>
    </source>
</reference>
<dbReference type="AlphaFoldDB" id="A0A1D9LCT3"/>
<dbReference type="Proteomes" id="UP000178776">
    <property type="component" value="Chromosome"/>
</dbReference>
<accession>A0A1D9LCT3</accession>
<dbReference type="EMBL" id="CP017707">
    <property type="protein sequence ID" value="AOZ49055.1"/>
    <property type="molecule type" value="Genomic_DNA"/>
</dbReference>
<dbReference type="KEGG" id="cvc:BKX93_02910"/>
<organism evidence="1 2">
    <name type="scientific">Chromobacterium vaccinii</name>
    <dbReference type="NCBI Taxonomy" id="1108595"/>
    <lineage>
        <taxon>Bacteria</taxon>
        <taxon>Pseudomonadati</taxon>
        <taxon>Pseudomonadota</taxon>
        <taxon>Betaproteobacteria</taxon>
        <taxon>Neisseriales</taxon>
        <taxon>Chromobacteriaceae</taxon>
        <taxon>Chromobacterium</taxon>
    </lineage>
</organism>